<evidence type="ECO:0000313" key="1">
    <source>
        <dbReference type="EMBL" id="WAP66701.1"/>
    </source>
</evidence>
<keyword evidence="2" id="KW-1185">Reference proteome</keyword>
<evidence type="ECO:0000313" key="2">
    <source>
        <dbReference type="Proteomes" id="UP001163982"/>
    </source>
</evidence>
<sequence length="90" mass="9932">MLSFPVLPNQGNQPFSLDDNAIEPLESDIIFTIRDIGWQSDSKSHANGGSGDKWGIQVIECTALVQERLCQALHAPTRRKPDEIGPLSEM</sequence>
<reference evidence="1" key="1">
    <citation type="journal article" date="2024" name="Int. J. Syst. Evol. Microbiol.">
        <title>Pseudomonas fortuita sp. nov., isolated from the endosphere of a wild yam.</title>
        <authorList>
            <person name="Carlier A."/>
            <person name="Beaumel M."/>
            <person name="Moreau S."/>
            <person name="Acar T."/>
            <person name="Sana T.G."/>
            <person name="Cnockaert M."/>
            <person name="Vandamme P."/>
        </authorList>
    </citation>
    <scope>NUCLEOTIDE SEQUENCE</scope>
    <source>
        <strain evidence="1">GMI12077</strain>
    </source>
</reference>
<accession>A0ACD4PEG8</accession>
<name>A0ACD4PEG8_9PSED</name>
<dbReference type="Proteomes" id="UP001163982">
    <property type="component" value="Chromosome"/>
</dbReference>
<organism evidence="1 2">
    <name type="scientific">Pseudomonas fortuita</name>
    <dbReference type="NCBI Taxonomy" id="3233375"/>
    <lineage>
        <taxon>Bacteria</taxon>
        <taxon>Pseudomonadati</taxon>
        <taxon>Pseudomonadota</taxon>
        <taxon>Gammaproteobacteria</taxon>
        <taxon>Pseudomonadales</taxon>
        <taxon>Pseudomonadaceae</taxon>
        <taxon>Pseudomonas</taxon>
    </lineage>
</organism>
<dbReference type="EMBL" id="CP114035">
    <property type="protein sequence ID" value="WAP66701.1"/>
    <property type="molecule type" value="Genomic_DNA"/>
</dbReference>
<protein>
    <submittedName>
        <fullName evidence="1">Uncharacterized protein</fullName>
    </submittedName>
</protein>
<proteinExistence type="predicted"/>
<gene>
    <name evidence="1" type="ORF">OZ911_19030</name>
</gene>